<feature type="compositionally biased region" description="Basic and acidic residues" evidence="2">
    <location>
        <begin position="656"/>
        <end position="671"/>
    </location>
</feature>
<dbReference type="InterPro" id="IPR010090">
    <property type="entry name" value="Phage_tape_meas"/>
</dbReference>
<reference evidence="4 5" key="1">
    <citation type="submission" date="2019-09" db="EMBL/GenBank/DDBJ databases">
        <title>Distinct polysaccharide growth profiles of human intestinal Prevotella copri isolates.</title>
        <authorList>
            <person name="Fehlner-Peach H."/>
            <person name="Magnabosco C."/>
            <person name="Raghavan V."/>
            <person name="Scher J.U."/>
            <person name="Tett A."/>
            <person name="Cox L.M."/>
            <person name="Gottsegen C."/>
            <person name="Watters A."/>
            <person name="Wiltshire- Gordon J.D."/>
            <person name="Segata N."/>
            <person name="Bonneau R."/>
            <person name="Littman D.R."/>
        </authorList>
    </citation>
    <scope>NUCLEOTIDE SEQUENCE [LARGE SCALE GENOMIC DNA]</scope>
    <source>
        <strain evidence="4 5">BVe41219</strain>
    </source>
</reference>
<evidence type="ECO:0000256" key="2">
    <source>
        <dbReference type="SAM" id="MobiDB-lite"/>
    </source>
</evidence>
<feature type="compositionally biased region" description="Polar residues" evidence="2">
    <location>
        <begin position="628"/>
        <end position="641"/>
    </location>
</feature>
<feature type="domain" description="Phage tail tape measure protein" evidence="3">
    <location>
        <begin position="243"/>
        <end position="420"/>
    </location>
</feature>
<evidence type="ECO:0000313" key="4">
    <source>
        <dbReference type="EMBL" id="MQO54437.1"/>
    </source>
</evidence>
<dbReference type="Pfam" id="PF10145">
    <property type="entry name" value="PhageMin_Tail"/>
    <property type="match status" value="1"/>
</dbReference>
<proteinExistence type="predicted"/>
<protein>
    <recommendedName>
        <fullName evidence="3">Phage tail tape measure protein domain-containing protein</fullName>
    </recommendedName>
</protein>
<evidence type="ECO:0000256" key="1">
    <source>
        <dbReference type="SAM" id="Coils"/>
    </source>
</evidence>
<feature type="coiled-coil region" evidence="1">
    <location>
        <begin position="23"/>
        <end position="50"/>
    </location>
</feature>
<sequence length="1041" mass="114107">MVSEDKQQILDIKVKYEDAIYGIIRYKEKIDQLKASIKDLQQQEKDKTITTNEMKVQTEAINATIKEYQYNVRTLRKEIQNNVRTENEQEGSLKQLRAQLSNATKAYDEMSRAERDSSKGQEMQEHIQDLIEELKEAEEATGRFQRSVGSYYDSMMKAADDLQNTEFFGFDVVDDTGIGKVMEMGKSVEDLKVKFGALKNTALSLLTNPYFLAMAGVAGVGMAFKWWYDYNKGLMEATRLTKQFTGLTGNEMKSVRNEVLAVSNTFGLEFTETMQSANTMSKAFGISVSESLKIMQDGLVSGANANGEFLDTIKEYPRYFKEAGLSAEEMVAISTQATKEGIFSDKGVDTIKEGNIRLREMTTATAAALDGIGISSKQVQKDLQDGSKTTFQVMQEVANKLKELPQSSAAVGSAIANIFGGPGEDAGLAYIEMLGNIELDMDKVKAKSGDLAKAQEDELNATKELQDAMASLFDYTGGGFENMKAQLSTIAKKSLTSVIKGVVQAINYFIDWYNDSLLLRGIINALGTSFRLMWNAIKLVCNLGIDAFKRMGFAAKGMLDILEGIVTFDLSKAQKGFKEIFDISGTIKEAWHEIKNAGIEIGNSFADGFENTVNGRLEHIKLASVNGGATSSEPASGNKGTTPAAKGSTAKTKAQRAKEEAEAKAEAERRKKQEKELQEAIALIQFQYNEQVMDAKKRYLAGMYDNERDYSNDLEQLEKNMVARSIDAYVAAGEIGAEKAQEMQAKLLDIMIKAKADLKNQAKEIVDELNKEFEDAEKARKDADIMNGGTGEEDDTAKLERYKAFLEQKLATTQENVEAQKQLQQELHDTTLQLQADENKNKQQKLQEQNQMIADYIGAIGDGLSSFFESQDLTFHNFLKTMLTTYLDAIEKQITATYAAILADSILHGGWAGVASAAAKLALIKAAFAAAKAAVKGFSTGGYVQGSGTGTSDSIPARLSNGESVMTAKATSMFSPILSAFNQLGGGVPIVTNNGGSNIGMDMLAAAVARGYQMAPQPVVSVEEINRTQRRVQTIENIGRI</sequence>
<dbReference type="RefSeq" id="WP_153094071.1">
    <property type="nucleotide sequence ID" value="NZ_VZAK01000031.1"/>
</dbReference>
<dbReference type="Proteomes" id="UP000358159">
    <property type="component" value="Unassembled WGS sequence"/>
</dbReference>
<feature type="coiled-coil region" evidence="1">
    <location>
        <begin position="748"/>
        <end position="852"/>
    </location>
</feature>
<comment type="caution">
    <text evidence="4">The sequence shown here is derived from an EMBL/GenBank/DDBJ whole genome shotgun (WGS) entry which is preliminary data.</text>
</comment>
<name>A0A6A7VKX7_9BACT</name>
<dbReference type="AlphaFoldDB" id="A0A6A7VKX7"/>
<gene>
    <name evidence="4" type="ORF">F7D42_01655</name>
</gene>
<feature type="coiled-coil region" evidence="1">
    <location>
        <begin position="86"/>
        <end position="147"/>
    </location>
</feature>
<evidence type="ECO:0000259" key="3">
    <source>
        <dbReference type="Pfam" id="PF10145"/>
    </source>
</evidence>
<evidence type="ECO:0000313" key="5">
    <source>
        <dbReference type="Proteomes" id="UP000358159"/>
    </source>
</evidence>
<keyword evidence="1" id="KW-0175">Coiled coil</keyword>
<accession>A0A6A7VKX7</accession>
<dbReference type="EMBL" id="VZAZ01000007">
    <property type="protein sequence ID" value="MQO54437.1"/>
    <property type="molecule type" value="Genomic_DNA"/>
</dbReference>
<organism evidence="4 5">
    <name type="scientific">Segatella copri</name>
    <dbReference type="NCBI Taxonomy" id="165179"/>
    <lineage>
        <taxon>Bacteria</taxon>
        <taxon>Pseudomonadati</taxon>
        <taxon>Bacteroidota</taxon>
        <taxon>Bacteroidia</taxon>
        <taxon>Bacteroidales</taxon>
        <taxon>Prevotellaceae</taxon>
        <taxon>Segatella</taxon>
    </lineage>
</organism>
<feature type="region of interest" description="Disordered" evidence="2">
    <location>
        <begin position="628"/>
        <end position="671"/>
    </location>
</feature>